<dbReference type="OrthoDB" id="2400317at2759"/>
<proteinExistence type="predicted"/>
<dbReference type="EMBL" id="PQFF01000195">
    <property type="protein sequence ID" value="RHZ75891.1"/>
    <property type="molecule type" value="Genomic_DNA"/>
</dbReference>
<feature type="region of interest" description="Disordered" evidence="1">
    <location>
        <begin position="238"/>
        <end position="307"/>
    </location>
</feature>
<keyword evidence="2" id="KW-0472">Membrane</keyword>
<feature type="region of interest" description="Disordered" evidence="1">
    <location>
        <begin position="1"/>
        <end position="24"/>
    </location>
</feature>
<sequence length="419" mass="45904">METSPIPSINSSSTGGFTGGNPVTSSGGSVIGGGSVFGGGSVIGGGSVGGGGSIIGSANRMSNQNFSVNTNIYGFDTSGVVNSVMSPSRKIEKNKIDTALVQSTPYPKPRQQPISTVTPKKNHIPYQVRELLIQQELPKNKYQDLVNNNVKLLLIYIGSVTFIFFLPFSRILSMFEYIELFKHEGSTNISYFTVYGVKTSLVLYLAFRLFELCYINYLWNKEEKRIMEIRERIEKELGENVEPSTNNPPNNSSTNNPNPNNNVGIGSTFTPSRDNNTFNRLSYQNSDFTPSNNAISPSTITGSIVNQSRPSSQIFQSSQQLQPQFQYSTINPIITTSTSTISPQSVPTTNITDNSSNQSSFIPNAWFADGTPVPVQVPVPRYRIAPYVTPTRFSERLVNFKGIPAILPPDADPDEGIEY</sequence>
<dbReference type="Proteomes" id="UP000266861">
    <property type="component" value="Unassembled WGS sequence"/>
</dbReference>
<accession>A0A397IJ04</accession>
<name>A0A397IJ04_9GLOM</name>
<evidence type="ECO:0000256" key="1">
    <source>
        <dbReference type="SAM" id="MobiDB-lite"/>
    </source>
</evidence>
<feature type="compositionally biased region" description="Polar residues" evidence="1">
    <location>
        <begin position="263"/>
        <end position="306"/>
    </location>
</feature>
<gene>
    <name evidence="3" type="ORF">Glove_208g63</name>
</gene>
<organism evidence="3 4">
    <name type="scientific">Diversispora epigaea</name>
    <dbReference type="NCBI Taxonomy" id="1348612"/>
    <lineage>
        <taxon>Eukaryota</taxon>
        <taxon>Fungi</taxon>
        <taxon>Fungi incertae sedis</taxon>
        <taxon>Mucoromycota</taxon>
        <taxon>Glomeromycotina</taxon>
        <taxon>Glomeromycetes</taxon>
        <taxon>Diversisporales</taxon>
        <taxon>Diversisporaceae</taxon>
        <taxon>Diversispora</taxon>
    </lineage>
</organism>
<feature type="transmembrane region" description="Helical" evidence="2">
    <location>
        <begin position="152"/>
        <end position="172"/>
    </location>
</feature>
<feature type="compositionally biased region" description="Low complexity" evidence="1">
    <location>
        <begin position="243"/>
        <end position="262"/>
    </location>
</feature>
<evidence type="ECO:0000256" key="2">
    <source>
        <dbReference type="SAM" id="Phobius"/>
    </source>
</evidence>
<comment type="caution">
    <text evidence="3">The sequence shown here is derived from an EMBL/GenBank/DDBJ whole genome shotgun (WGS) entry which is preliminary data.</text>
</comment>
<keyword evidence="2" id="KW-0812">Transmembrane</keyword>
<evidence type="ECO:0000313" key="3">
    <source>
        <dbReference type="EMBL" id="RHZ75891.1"/>
    </source>
</evidence>
<keyword evidence="4" id="KW-1185">Reference proteome</keyword>
<keyword evidence="2" id="KW-1133">Transmembrane helix</keyword>
<feature type="compositionally biased region" description="Low complexity" evidence="1">
    <location>
        <begin position="1"/>
        <end position="15"/>
    </location>
</feature>
<protein>
    <submittedName>
        <fullName evidence="3">Uncharacterized protein</fullName>
    </submittedName>
</protein>
<evidence type="ECO:0000313" key="4">
    <source>
        <dbReference type="Proteomes" id="UP000266861"/>
    </source>
</evidence>
<reference evidence="3 4" key="1">
    <citation type="submission" date="2018-08" db="EMBL/GenBank/DDBJ databases">
        <title>Genome and evolution of the arbuscular mycorrhizal fungus Diversispora epigaea (formerly Glomus versiforme) and its bacterial endosymbionts.</title>
        <authorList>
            <person name="Sun X."/>
            <person name="Fei Z."/>
            <person name="Harrison M."/>
        </authorList>
    </citation>
    <scope>NUCLEOTIDE SEQUENCE [LARGE SCALE GENOMIC DNA]</scope>
    <source>
        <strain evidence="3 4">IT104</strain>
    </source>
</reference>
<dbReference type="AlphaFoldDB" id="A0A397IJ04"/>